<dbReference type="Gene3D" id="3.30.160.20">
    <property type="match status" value="1"/>
</dbReference>
<protein>
    <submittedName>
        <fullName evidence="3">Uncharacterized protein</fullName>
    </submittedName>
</protein>
<dbReference type="InterPro" id="IPR057235">
    <property type="entry name" value="DUF7913"/>
</dbReference>
<gene>
    <name evidence="3" type="ORF">VFH_I028400</name>
</gene>
<dbReference type="Pfam" id="PF25500">
    <property type="entry name" value="DUF7913"/>
    <property type="match status" value="2"/>
</dbReference>
<dbReference type="PANTHER" id="PTHR33913:SF3">
    <property type="entry name" value="ALEURONE LAYER MORPHOGENESIS PROTEIN"/>
    <property type="match status" value="1"/>
</dbReference>
<dbReference type="InterPro" id="IPR057237">
    <property type="entry name" value="DUF7915"/>
</dbReference>
<sequence>MVVSQVCSSVDAIRAFLEVLVDPMLPQKPSIQDDPPLSQQQKIAKQVHSVVLLYNYYHRKQNPELSFVAFREFCKLIVDMRPALLPYMKFTVKSNETDLVDVEEELSLTEKAITSAYDICMILDPSRSVPNIEGWPISKVAVLLVDGKKENCFLRFCSATGGVWSLIEKYVDTSGQVSEITRDVKRTNQKRRIIKKSSKDGLNEGGILEVGYSAVKEAAGINSIDITLLKSYTVYSQSKEKTASRFYIMKCSKLISEGFVQVPIKDLVKSFRGPLVKRSSSNWKVTSVVKHFHVLPYSEVISEWISSETFSNSLQDSKPAEKQLVTCGVTKSSVSSEGTSFGLDNKPCSDTIEALNQKETNGFCSNTPCGTVKKEQDMDMSNSLVFQSKIKEECQQHVANTLQVSEDKKIVSPSTQHHSNGCNDPSKVEKVVSTRMHITPSRIKDNISESIEKCTLIADNSNTDLEKVQIFTDSKGKMAVTDVCPTVDAVRAFLEQLVDPMLQAQPSTGDDPPLSQQQRVAKQVHSVVLLYNYYHRKQHPELAFVAFKEFCKLVVDLSPALLTYMKFTQKPDQTDLVDVEQQLSITEKVIMSSCDICTSLDASKNILNIEGWPVSKVAVLLVDSKKEAGFLLFSSITDGVWSVIEKDVDSSSSGQNSAVTNEIKHAYKKRRVIKKPTKHALNVNEDGFLQIGYSSVKEVTGVNSIDIMLLGSYTVYSQSKEKTASCFYIMKCSQSTDEGFIQVPMKDLIQSFRGPLVKRSSSSWTVTPVVEYFHVLPYSEIISEWFSRETFSNSLQDSKLVDKQFPKLEVTGLRSSEGISIGLDNKPCNDTIEAINQRENNGCCTIKQCDSIKEDQNMDVDNSIVFPSKNKESKHIVKTLPASEDQKILNPSVQHHSNDTIEALNQKKNNACGTVKRCGSVKEAKDMGTGKSIVFPSKNKKESKHIVKTLPASEDQKILNPSVQHHSNDTIEALKQKKNNGCGTIKRCGSVKEAKDMDMDVDNSIGFLSKNKEESKHIVKNLHASEDQKILNTSVQHHSNNTIESLNQKENNGCSTIKRRGSVKEAKDMDVDNSRVFPSKNKEESKNIVKALHASDIEDQKVLNPSVLHHSNECTTPLEAKNIVSARKRITEGGTKDESAFDKICTNTTSENDSVEKCTLIANNSNTDLEKFRTFIASKGKILSETAIKVLIRKRNALTLQQRTIEDAIAVCNMKIHKWLIGEEDDMELKIESIIDGCSDTCLRNQGRTCQYPEGHQCSLPSVKRKKLAEAVLSLQTPCQELDDICHINNWILPTYKLSQSDGKFQANVRVKGLDFEHSCEGNPCSFPHEARDSAAAQMLTNLRSMAKSAI</sequence>
<dbReference type="EMBL" id="OX451735">
    <property type="protein sequence ID" value="CAI8592215.1"/>
    <property type="molecule type" value="Genomic_DNA"/>
</dbReference>
<feature type="domain" description="DUF7913" evidence="1">
    <location>
        <begin position="482"/>
        <end position="601"/>
    </location>
</feature>
<feature type="domain" description="DUF7915" evidence="2">
    <location>
        <begin position="160"/>
        <end position="306"/>
    </location>
</feature>
<feature type="domain" description="DUF7915" evidence="2">
    <location>
        <begin position="637"/>
        <end position="788"/>
    </location>
</feature>
<proteinExistence type="predicted"/>
<organism evidence="3 4">
    <name type="scientific">Vicia faba</name>
    <name type="common">Broad bean</name>
    <name type="synonym">Faba vulgaris</name>
    <dbReference type="NCBI Taxonomy" id="3906"/>
    <lineage>
        <taxon>Eukaryota</taxon>
        <taxon>Viridiplantae</taxon>
        <taxon>Streptophyta</taxon>
        <taxon>Embryophyta</taxon>
        <taxon>Tracheophyta</taxon>
        <taxon>Spermatophyta</taxon>
        <taxon>Magnoliopsida</taxon>
        <taxon>eudicotyledons</taxon>
        <taxon>Gunneridae</taxon>
        <taxon>Pentapetalae</taxon>
        <taxon>rosids</taxon>
        <taxon>fabids</taxon>
        <taxon>Fabales</taxon>
        <taxon>Fabaceae</taxon>
        <taxon>Papilionoideae</taxon>
        <taxon>50 kb inversion clade</taxon>
        <taxon>NPAAA clade</taxon>
        <taxon>Hologalegina</taxon>
        <taxon>IRL clade</taxon>
        <taxon>Fabeae</taxon>
        <taxon>Vicia</taxon>
    </lineage>
</organism>
<reference evidence="3 4" key="1">
    <citation type="submission" date="2023-01" db="EMBL/GenBank/DDBJ databases">
        <authorList>
            <person name="Kreplak J."/>
        </authorList>
    </citation>
    <scope>NUCLEOTIDE SEQUENCE [LARGE SCALE GENOMIC DNA]</scope>
</reference>
<evidence type="ECO:0000259" key="2">
    <source>
        <dbReference type="Pfam" id="PF25502"/>
    </source>
</evidence>
<dbReference type="Pfam" id="PF25502">
    <property type="entry name" value="DUF7915"/>
    <property type="match status" value="2"/>
</dbReference>
<evidence type="ECO:0000313" key="4">
    <source>
        <dbReference type="Proteomes" id="UP001157006"/>
    </source>
</evidence>
<accession>A0AAV0Z730</accession>
<evidence type="ECO:0000313" key="3">
    <source>
        <dbReference type="EMBL" id="CAI8592215.1"/>
    </source>
</evidence>
<dbReference type="Proteomes" id="UP001157006">
    <property type="component" value="Chromosome 1S"/>
</dbReference>
<name>A0AAV0Z730_VICFA</name>
<keyword evidence="4" id="KW-1185">Reference proteome</keyword>
<dbReference type="PANTHER" id="PTHR33913">
    <property type="entry name" value="ALEURONE LAYER MORPHOGENESIS PROTEIN"/>
    <property type="match status" value="1"/>
</dbReference>
<evidence type="ECO:0000259" key="1">
    <source>
        <dbReference type="Pfam" id="PF25500"/>
    </source>
</evidence>
<feature type="domain" description="DUF7913" evidence="1">
    <location>
        <begin position="5"/>
        <end position="124"/>
    </location>
</feature>
<dbReference type="SUPFAM" id="SSF54768">
    <property type="entry name" value="dsRNA-binding domain-like"/>
    <property type="match status" value="1"/>
</dbReference>